<name>A0ABQ0JJD9_9VIBR</name>
<comment type="caution">
    <text evidence="1">The sequence shown here is derived from an EMBL/GenBank/DDBJ whole genome shotgun (WGS) entry which is preliminary data.</text>
</comment>
<evidence type="ECO:0000313" key="2">
    <source>
        <dbReference type="Proteomes" id="UP000029223"/>
    </source>
</evidence>
<evidence type="ECO:0000313" key="1">
    <source>
        <dbReference type="EMBL" id="GAL28873.1"/>
    </source>
</evidence>
<keyword evidence="2" id="KW-1185">Reference proteome</keyword>
<dbReference type="Proteomes" id="UP000029223">
    <property type="component" value="Unassembled WGS sequence"/>
</dbReference>
<sequence>MGDYLANNAYGFLPVPIVITEPAIGVGGGMLGMFLHESDEERESASSMH</sequence>
<gene>
    <name evidence="1" type="ORF">JCM19239_6497</name>
</gene>
<organism evidence="1 2">
    <name type="scientific">Vibrio variabilis</name>
    <dbReference type="NCBI Taxonomy" id="990271"/>
    <lineage>
        <taxon>Bacteria</taxon>
        <taxon>Pseudomonadati</taxon>
        <taxon>Pseudomonadota</taxon>
        <taxon>Gammaproteobacteria</taxon>
        <taxon>Vibrionales</taxon>
        <taxon>Vibrionaceae</taxon>
        <taxon>Vibrio</taxon>
    </lineage>
</organism>
<accession>A0ABQ0JJD9</accession>
<reference evidence="2" key="1">
    <citation type="submission" date="2014-09" db="EMBL/GenBank/DDBJ databases">
        <title>Vibrio variabilis JCM 19239. (C206) whole genome shotgun sequence.</title>
        <authorList>
            <person name="Sawabe T."/>
            <person name="Meirelles P."/>
            <person name="Nakanishi M."/>
            <person name="Sayaka M."/>
            <person name="Hattori M."/>
            <person name="Ohkuma M."/>
        </authorList>
    </citation>
    <scope>NUCLEOTIDE SEQUENCE [LARGE SCALE GENOMIC DNA]</scope>
    <source>
        <strain evidence="2">JCM 19239</strain>
    </source>
</reference>
<protein>
    <submittedName>
        <fullName evidence="1">Outer membrane protein</fullName>
    </submittedName>
</protein>
<dbReference type="EMBL" id="BBMS01000051">
    <property type="protein sequence ID" value="GAL28873.1"/>
    <property type="molecule type" value="Genomic_DNA"/>
</dbReference>
<proteinExistence type="predicted"/>